<dbReference type="PANTHER" id="PTHR47657:SF3">
    <property type="entry name" value="ORSELLINIC ACID_F9775 BIOSYNTHESIS CLUSTER PROTEIN D-RELATED"/>
    <property type="match status" value="1"/>
</dbReference>
<evidence type="ECO:0000256" key="1">
    <source>
        <dbReference type="PROSITE-ProRule" id="PRU00042"/>
    </source>
</evidence>
<dbReference type="InterPro" id="IPR013087">
    <property type="entry name" value="Znf_C2H2_type"/>
</dbReference>
<dbReference type="EMBL" id="QUQM01000002">
    <property type="protein sequence ID" value="KAA8652862.1"/>
    <property type="molecule type" value="Genomic_DNA"/>
</dbReference>
<reference evidence="5 6" key="1">
    <citation type="submission" date="2019-03" db="EMBL/GenBank/DDBJ databases">
        <title>The genome sequence of a newly discovered highly antifungal drug resistant Aspergillus species, Aspergillus tanneri NIH 1004.</title>
        <authorList>
            <person name="Mounaud S."/>
            <person name="Singh I."/>
            <person name="Joardar V."/>
            <person name="Pakala S."/>
            <person name="Pakala S."/>
            <person name="Venepally P."/>
            <person name="Hoover J."/>
            <person name="Nierman W."/>
            <person name="Chung J."/>
            <person name="Losada L."/>
        </authorList>
    </citation>
    <scope>NUCLEOTIDE SEQUENCE [LARGE SCALE GENOMIC DNA]</scope>
    <source>
        <strain evidence="5 6">NIH1004</strain>
    </source>
</reference>
<dbReference type="GeneID" id="54324473"/>
<dbReference type="GO" id="GO:0000981">
    <property type="term" value="F:DNA-binding transcription factor activity, RNA polymerase II-specific"/>
    <property type="evidence" value="ECO:0007669"/>
    <property type="project" value="TreeGrafter"/>
</dbReference>
<dbReference type="AlphaFoldDB" id="A0A4S3JCX6"/>
<evidence type="ECO:0000313" key="4">
    <source>
        <dbReference type="EMBL" id="KAA8652862.1"/>
    </source>
</evidence>
<evidence type="ECO:0000259" key="3">
    <source>
        <dbReference type="PROSITE" id="PS50157"/>
    </source>
</evidence>
<reference evidence="4 7" key="2">
    <citation type="submission" date="2019-08" db="EMBL/GenBank/DDBJ databases">
        <title>The genome sequence of a newly discovered highly antifungal drug resistant Aspergillus species, Aspergillus tanneri NIH 1004.</title>
        <authorList>
            <person name="Mounaud S."/>
            <person name="Singh I."/>
            <person name="Joardar V."/>
            <person name="Pakala S."/>
            <person name="Pakala S."/>
            <person name="Venepally P."/>
            <person name="Chung J.K."/>
            <person name="Losada L."/>
            <person name="Nierman W.C."/>
        </authorList>
    </citation>
    <scope>NUCLEOTIDE SEQUENCE [LARGE SCALE GENOMIC DNA]</scope>
    <source>
        <strain evidence="4 7">NIH1004</strain>
    </source>
</reference>
<keyword evidence="1" id="KW-0479">Metal-binding</keyword>
<keyword evidence="1" id="KW-0862">Zinc</keyword>
<dbReference type="PROSITE" id="PS00028">
    <property type="entry name" value="ZINC_FINGER_C2H2_1"/>
    <property type="match status" value="1"/>
</dbReference>
<dbReference type="InterPro" id="IPR052400">
    <property type="entry name" value="Zn2-C6_fungal_TF"/>
</dbReference>
<dbReference type="RefSeq" id="XP_033432223.1">
    <property type="nucleotide sequence ID" value="XM_033566466.1"/>
</dbReference>
<dbReference type="Pfam" id="PF12013">
    <property type="entry name" value="OrsD"/>
    <property type="match status" value="1"/>
</dbReference>
<dbReference type="PROSITE" id="PS50157">
    <property type="entry name" value="ZINC_FINGER_C2H2_2"/>
    <property type="match status" value="1"/>
</dbReference>
<dbReference type="PANTHER" id="PTHR47657">
    <property type="entry name" value="STEROL REGULATORY ELEMENT-BINDING PROTEIN ECM22"/>
    <property type="match status" value="1"/>
</dbReference>
<protein>
    <recommendedName>
        <fullName evidence="3">C2H2-type domain-containing protein</fullName>
    </recommendedName>
</protein>
<name>A0A4S3JCX6_9EURO</name>
<keyword evidence="1" id="KW-0863">Zinc-finger</keyword>
<proteinExistence type="predicted"/>
<sequence>MSAIRLGPRNLLEFNARYGVLICRECQYGIQKNALQSHLLRHKIYREERQRLLSYISELYLFEPEDVPLPTPASPPVDGLPIISGYRCTRCGNLCASSKRMRRHWSEIHGLNNPPKSSFARPAKLQTFFRGTKLRYFEVTSPASPTTINEDNDPNHTNNDNDADDDDLRANDEEYITDTQPSLLSHVPTPREAPGPSPVHLDLETLSYFYHFTTTTRLTLPSSINVQQSVAHYWQIDIVLQALQRQWLMCGLLAVSACHLASLADDTTIAHVHQRRSTQFFAEFSAGFETPNNDIDLGVDEEVWKISWQLRCVLRCAHWAWTKSAYDEVVIPELVAPSDLQSIITTIRSLMVSEHSIQDMEDNGKSTSRSIDTGNFGAFPSSGKTPSSIFNVLRVLPSRMAERLGKPENVQDVLVTLSATAVLAECCNISFASDDVAAACEAMAIWLIKIPEYFHDMVLRQSPAALVVLAHWAALLVKRAEDCGCWFLRGSAKAIQLQIEERLPVDDYAVQGLVIGLTDKI</sequence>
<evidence type="ECO:0000313" key="5">
    <source>
        <dbReference type="EMBL" id="THC92932.1"/>
    </source>
</evidence>
<dbReference type="Proteomes" id="UP000324241">
    <property type="component" value="Unassembled WGS sequence"/>
</dbReference>
<keyword evidence="6" id="KW-1185">Reference proteome</keyword>
<dbReference type="Proteomes" id="UP000308092">
    <property type="component" value="Unassembled WGS sequence"/>
</dbReference>
<gene>
    <name evidence="4" type="ORF">ATNIH1004_001771</name>
    <name evidence="5" type="ORF">EYZ11_007602</name>
</gene>
<dbReference type="GO" id="GO:0008270">
    <property type="term" value="F:zinc ion binding"/>
    <property type="evidence" value="ECO:0007669"/>
    <property type="project" value="UniProtKB-KW"/>
</dbReference>
<dbReference type="InterPro" id="IPR022698">
    <property type="entry name" value="OrsD"/>
</dbReference>
<evidence type="ECO:0000313" key="7">
    <source>
        <dbReference type="Proteomes" id="UP000324241"/>
    </source>
</evidence>
<comment type="caution">
    <text evidence="5">The sequence shown here is derived from an EMBL/GenBank/DDBJ whole genome shotgun (WGS) entry which is preliminary data.</text>
</comment>
<organism evidence="5 6">
    <name type="scientific">Aspergillus tanneri</name>
    <dbReference type="NCBI Taxonomy" id="1220188"/>
    <lineage>
        <taxon>Eukaryota</taxon>
        <taxon>Fungi</taxon>
        <taxon>Dikarya</taxon>
        <taxon>Ascomycota</taxon>
        <taxon>Pezizomycotina</taxon>
        <taxon>Eurotiomycetes</taxon>
        <taxon>Eurotiomycetidae</taxon>
        <taxon>Eurotiales</taxon>
        <taxon>Aspergillaceae</taxon>
        <taxon>Aspergillus</taxon>
        <taxon>Aspergillus subgen. Circumdati</taxon>
    </lineage>
</organism>
<dbReference type="OrthoDB" id="416217at2759"/>
<dbReference type="SMART" id="SM00355">
    <property type="entry name" value="ZnF_C2H2"/>
    <property type="match status" value="2"/>
</dbReference>
<evidence type="ECO:0000313" key="6">
    <source>
        <dbReference type="Proteomes" id="UP000308092"/>
    </source>
</evidence>
<dbReference type="STRING" id="1220188.A0A4S3JCX6"/>
<evidence type="ECO:0000256" key="2">
    <source>
        <dbReference type="SAM" id="MobiDB-lite"/>
    </source>
</evidence>
<feature type="region of interest" description="Disordered" evidence="2">
    <location>
        <begin position="140"/>
        <end position="168"/>
    </location>
</feature>
<dbReference type="VEuPathDB" id="FungiDB:EYZ11_007602"/>
<feature type="domain" description="C2H2-type" evidence="3">
    <location>
        <begin position="86"/>
        <end position="114"/>
    </location>
</feature>
<accession>A0A4S3JCX6</accession>
<dbReference type="EMBL" id="SOSA01000299">
    <property type="protein sequence ID" value="THC92932.1"/>
    <property type="molecule type" value="Genomic_DNA"/>
</dbReference>